<dbReference type="Proteomes" id="UP000700334">
    <property type="component" value="Unassembled WGS sequence"/>
</dbReference>
<dbReference type="SUPFAM" id="SSF82199">
    <property type="entry name" value="SET domain"/>
    <property type="match status" value="1"/>
</dbReference>
<evidence type="ECO:0000256" key="5">
    <source>
        <dbReference type="SAM" id="MobiDB-lite"/>
    </source>
</evidence>
<reference evidence="7" key="1">
    <citation type="journal article" date="2021" name="Evol. Appl.">
        <title>The genome of the Pyrenean desman and the effects of bottlenecks and inbreeding on the genomic landscape of an endangered species.</title>
        <authorList>
            <person name="Escoda L."/>
            <person name="Castresana J."/>
        </authorList>
    </citation>
    <scope>NUCLEOTIDE SEQUENCE</scope>
    <source>
        <strain evidence="7">IBE-C5619</strain>
    </source>
</reference>
<keyword evidence="2 4" id="KW-0808">Transferase</keyword>
<keyword evidence="8" id="KW-1185">Reference proteome</keyword>
<feature type="region of interest" description="Disordered" evidence="5">
    <location>
        <begin position="34"/>
        <end position="60"/>
    </location>
</feature>
<dbReference type="GO" id="GO:0032259">
    <property type="term" value="P:methylation"/>
    <property type="evidence" value="ECO:0007669"/>
    <property type="project" value="UniProtKB-KW"/>
</dbReference>
<dbReference type="GO" id="GO:0016279">
    <property type="term" value="F:protein-lysine N-methyltransferase activity"/>
    <property type="evidence" value="ECO:0007669"/>
    <property type="project" value="TreeGrafter"/>
</dbReference>
<dbReference type="InterPro" id="IPR046341">
    <property type="entry name" value="SET_dom_sf"/>
</dbReference>
<dbReference type="EMBL" id="JAGFMF010011747">
    <property type="protein sequence ID" value="KAG8514410.1"/>
    <property type="molecule type" value="Genomic_DNA"/>
</dbReference>
<evidence type="ECO:0000256" key="2">
    <source>
        <dbReference type="ARBA" id="ARBA00022679"/>
    </source>
</evidence>
<feature type="domain" description="Rubisco LSMT substrate-binding" evidence="6">
    <location>
        <begin position="173"/>
        <end position="304"/>
    </location>
</feature>
<evidence type="ECO:0000259" key="6">
    <source>
        <dbReference type="Pfam" id="PF09273"/>
    </source>
</evidence>
<accession>A0A8J6A9S6</accession>
<dbReference type="PANTHER" id="PTHR13271:SF47">
    <property type="entry name" value="ACTIN-HISTIDINE N-METHYLTRANSFERASE"/>
    <property type="match status" value="1"/>
</dbReference>
<evidence type="ECO:0000256" key="3">
    <source>
        <dbReference type="ARBA" id="ARBA00022691"/>
    </source>
</evidence>
<dbReference type="Gene3D" id="3.90.1410.10">
    <property type="entry name" value="set domain protein methyltransferase, domain 1"/>
    <property type="match status" value="1"/>
</dbReference>
<dbReference type="PROSITE" id="PS51565">
    <property type="entry name" value="SAM_MT85_SETD3"/>
    <property type="match status" value="1"/>
</dbReference>
<dbReference type="AlphaFoldDB" id="A0A8J6A9S6"/>
<feature type="non-terminal residue" evidence="7">
    <location>
        <position position="415"/>
    </location>
</feature>
<comment type="catalytic activity">
    <reaction evidence="4">
        <text>L-histidyl-[protein] + S-adenosyl-L-methionine = N(tele)-methyl-L-histidyl-[protein] + S-adenosyl-L-homocysteine + H(+)</text>
        <dbReference type="Rhea" id="RHEA:19369"/>
        <dbReference type="Rhea" id="RHEA-COMP:9745"/>
        <dbReference type="Rhea" id="RHEA-COMP:11600"/>
        <dbReference type="ChEBI" id="CHEBI:15378"/>
        <dbReference type="ChEBI" id="CHEBI:16367"/>
        <dbReference type="ChEBI" id="CHEBI:29979"/>
        <dbReference type="ChEBI" id="CHEBI:57856"/>
        <dbReference type="ChEBI" id="CHEBI:59789"/>
        <dbReference type="EC" id="2.1.1.85"/>
    </reaction>
</comment>
<keyword evidence="1 4" id="KW-0489">Methyltransferase</keyword>
<keyword evidence="3 4" id="KW-0949">S-adenosyl-L-methionine</keyword>
<dbReference type="SUPFAM" id="SSF81822">
    <property type="entry name" value="RuBisCo LSMT C-terminal, substrate-binding domain"/>
    <property type="match status" value="1"/>
</dbReference>
<dbReference type="InterPro" id="IPR025785">
    <property type="entry name" value="SETD3"/>
</dbReference>
<dbReference type="Gene3D" id="3.90.1420.10">
    <property type="entry name" value="Rubisco LSMT, substrate-binding domain"/>
    <property type="match status" value="1"/>
</dbReference>
<dbReference type="PANTHER" id="PTHR13271">
    <property type="entry name" value="UNCHARACTERIZED PUTATIVE METHYLTRANSFERASE"/>
    <property type="match status" value="1"/>
</dbReference>
<feature type="compositionally biased region" description="Basic and acidic residues" evidence="5">
    <location>
        <begin position="383"/>
        <end position="404"/>
    </location>
</feature>
<dbReference type="FunFam" id="3.90.1420.10:FF:000001">
    <property type="entry name" value="histone-lysine N-methyltransferase setd3 isoform X1"/>
    <property type="match status" value="1"/>
</dbReference>
<protein>
    <recommendedName>
        <fullName evidence="4">protein-histidine N-methyltransferase</fullName>
        <ecNumber evidence="4">2.1.1.85</ecNumber>
    </recommendedName>
</protein>
<dbReference type="OrthoDB" id="441812at2759"/>
<dbReference type="InterPro" id="IPR050600">
    <property type="entry name" value="SETD3_SETD6_MTase"/>
</dbReference>
<evidence type="ECO:0000313" key="8">
    <source>
        <dbReference type="Proteomes" id="UP000700334"/>
    </source>
</evidence>
<evidence type="ECO:0000256" key="4">
    <source>
        <dbReference type="PROSITE-ProRule" id="PRU00898"/>
    </source>
</evidence>
<organism evidence="7 8">
    <name type="scientific">Galemys pyrenaicus</name>
    <name type="common">Iberian desman</name>
    <name type="synonym">Pyrenean desman</name>
    <dbReference type="NCBI Taxonomy" id="202257"/>
    <lineage>
        <taxon>Eukaryota</taxon>
        <taxon>Metazoa</taxon>
        <taxon>Chordata</taxon>
        <taxon>Craniata</taxon>
        <taxon>Vertebrata</taxon>
        <taxon>Euteleostomi</taxon>
        <taxon>Mammalia</taxon>
        <taxon>Eutheria</taxon>
        <taxon>Laurasiatheria</taxon>
        <taxon>Eulipotyphla</taxon>
        <taxon>Talpidae</taxon>
        <taxon>Galemys</taxon>
    </lineage>
</organism>
<dbReference type="EC" id="2.1.1.85" evidence="4"/>
<comment type="similarity">
    <text evidence="4">Belongs to the class V-like SAM-binding methyltransferase superfamily. SETD3 actin-histidine methyltransferase family.</text>
</comment>
<feature type="region of interest" description="Disordered" evidence="5">
    <location>
        <begin position="369"/>
        <end position="415"/>
    </location>
</feature>
<comment type="caution">
    <text evidence="7">The sequence shown here is derived from an EMBL/GenBank/DDBJ whole genome shotgun (WGS) entry which is preliminary data.</text>
</comment>
<evidence type="ECO:0000256" key="1">
    <source>
        <dbReference type="ARBA" id="ARBA00022603"/>
    </source>
</evidence>
<dbReference type="InterPro" id="IPR036464">
    <property type="entry name" value="Rubisco_LSMT_subst-bd_sf"/>
</dbReference>
<dbReference type="InterPro" id="IPR015353">
    <property type="entry name" value="Rubisco_LSMT_subst-bd"/>
</dbReference>
<dbReference type="GO" id="GO:0018064">
    <property type="term" value="F:protein-L-histidine N-tele-methyltransferase activity"/>
    <property type="evidence" value="ECO:0007669"/>
    <property type="project" value="UniProtKB-EC"/>
</dbReference>
<sequence>HGAREYITVSDDKLPCTRDANASRVRTAAALGLAPGEAGGHGRASEPAVLTRPPTHPHANKLPLKESFTYEDYRWAVSSVMTRQNQIPTEDGSRVTLALIPLWDMCNHTSGLITTGYNLEDDRCECVALRDFRAGEQIYIFYGTRSNAEFVIHSGFFFDNNSHDRVKIKLGVSKSDRLYAMKAEVLARAGIPTSSVFALHFTEPPISAQLLAFLRVFCMTEEELKEHLLGDSAIDRVFTLGNSEYPVSWDNEVKLWTFLEDRASLLLKTYKTTIEEDRAFLKSRDLSVRATMAVKLRLGEKEILEKAVRSAAANREHYRRQMEAAAPLPKYEESSLGLLEGGGADSRLPLVLRGLQEEAGAQEAVSRARLVNGQNSVPNGPGPEKENLNPEERKRVTEDAKEPAPDGVAAATGQL</sequence>
<name>A0A8J6A9S6_GALPY</name>
<proteinExistence type="inferred from homology"/>
<gene>
    <name evidence="7" type="ORF">J0S82_003286</name>
</gene>
<evidence type="ECO:0000313" key="7">
    <source>
        <dbReference type="EMBL" id="KAG8514410.1"/>
    </source>
</evidence>
<dbReference type="Pfam" id="PF09273">
    <property type="entry name" value="Rubis-subs-bind"/>
    <property type="match status" value="1"/>
</dbReference>